<dbReference type="GO" id="GO:0051123">
    <property type="term" value="P:RNA polymerase II preinitiation complex assembly"/>
    <property type="evidence" value="ECO:0007669"/>
    <property type="project" value="TreeGrafter"/>
</dbReference>
<dbReference type="Proteomes" id="UP000673691">
    <property type="component" value="Unassembled WGS sequence"/>
</dbReference>
<feature type="region of interest" description="Disordered" evidence="6">
    <location>
        <begin position="344"/>
        <end position="364"/>
    </location>
</feature>
<protein>
    <recommendedName>
        <fullName evidence="7">Transcription initiation factor TFIID subunit 12 domain-containing protein</fullName>
    </recommendedName>
</protein>
<reference evidence="8 9" key="1">
    <citation type="journal article" name="Sci. Rep.">
        <title>Genome-scale phylogenetic analyses confirm Olpidium as the closest living zoosporic fungus to the non-flagellated, terrestrial fungi.</title>
        <authorList>
            <person name="Chang Y."/>
            <person name="Rochon D."/>
            <person name="Sekimoto S."/>
            <person name="Wang Y."/>
            <person name="Chovatia M."/>
            <person name="Sandor L."/>
            <person name="Salamov A."/>
            <person name="Grigoriev I.V."/>
            <person name="Stajich J.E."/>
            <person name="Spatafora J.W."/>
        </authorList>
    </citation>
    <scope>NUCLEOTIDE SEQUENCE [LARGE SCALE GENOMIC DNA]</scope>
    <source>
        <strain evidence="8">S191</strain>
    </source>
</reference>
<feature type="compositionally biased region" description="Low complexity" evidence="6">
    <location>
        <begin position="344"/>
        <end position="353"/>
    </location>
</feature>
<comment type="caution">
    <text evidence="8">The sequence shown here is derived from an EMBL/GenBank/DDBJ whole genome shotgun (WGS) entry which is preliminary data.</text>
</comment>
<evidence type="ECO:0000256" key="2">
    <source>
        <dbReference type="ARBA" id="ARBA00007530"/>
    </source>
</evidence>
<dbReference type="GO" id="GO:0017025">
    <property type="term" value="F:TBP-class protein binding"/>
    <property type="evidence" value="ECO:0007669"/>
    <property type="project" value="TreeGrafter"/>
</dbReference>
<feature type="region of interest" description="Disordered" evidence="6">
    <location>
        <begin position="1"/>
        <end position="138"/>
    </location>
</feature>
<feature type="compositionally biased region" description="Polar residues" evidence="6">
    <location>
        <begin position="125"/>
        <end position="135"/>
    </location>
</feature>
<evidence type="ECO:0000259" key="7">
    <source>
        <dbReference type="Pfam" id="PF03847"/>
    </source>
</evidence>
<evidence type="ECO:0000256" key="5">
    <source>
        <dbReference type="ARBA" id="ARBA00023242"/>
    </source>
</evidence>
<feature type="region of interest" description="Disordered" evidence="6">
    <location>
        <begin position="179"/>
        <end position="291"/>
    </location>
</feature>
<dbReference type="SUPFAM" id="SSF47113">
    <property type="entry name" value="Histone-fold"/>
    <property type="match status" value="1"/>
</dbReference>
<keyword evidence="4" id="KW-0804">Transcription</keyword>
<dbReference type="Pfam" id="PF03847">
    <property type="entry name" value="TFIID_20kDa"/>
    <property type="match status" value="1"/>
</dbReference>
<dbReference type="OrthoDB" id="2193432at2759"/>
<evidence type="ECO:0000256" key="4">
    <source>
        <dbReference type="ARBA" id="ARBA00023163"/>
    </source>
</evidence>
<evidence type="ECO:0000256" key="3">
    <source>
        <dbReference type="ARBA" id="ARBA00023015"/>
    </source>
</evidence>
<evidence type="ECO:0000256" key="6">
    <source>
        <dbReference type="SAM" id="MobiDB-lite"/>
    </source>
</evidence>
<keyword evidence="5" id="KW-0539">Nucleus</keyword>
<dbReference type="EMBL" id="JAEFCI010002152">
    <property type="protein sequence ID" value="KAG5462430.1"/>
    <property type="molecule type" value="Genomic_DNA"/>
</dbReference>
<dbReference type="GO" id="GO:0003677">
    <property type="term" value="F:DNA binding"/>
    <property type="evidence" value="ECO:0007669"/>
    <property type="project" value="TreeGrafter"/>
</dbReference>
<keyword evidence="9" id="KW-1185">Reference proteome</keyword>
<dbReference type="InterPro" id="IPR003228">
    <property type="entry name" value="TFIID_TAF12_dom"/>
</dbReference>
<feature type="domain" description="Transcription initiation factor TFIID subunit 12" evidence="7">
    <location>
        <begin position="488"/>
        <end position="527"/>
    </location>
</feature>
<accession>A0A8H7ZZX9</accession>
<dbReference type="InterPro" id="IPR009072">
    <property type="entry name" value="Histone-fold"/>
</dbReference>
<dbReference type="PANTHER" id="PTHR12264:SF21">
    <property type="entry name" value="TRANSCRIPTION INITIATION FACTOR TFIID SUBUNIT 12"/>
    <property type="match status" value="1"/>
</dbReference>
<comment type="subcellular location">
    <subcellularLocation>
        <location evidence="1">Nucleus</location>
    </subcellularLocation>
</comment>
<dbReference type="InterPro" id="IPR037794">
    <property type="entry name" value="TAF12"/>
</dbReference>
<proteinExistence type="inferred from homology"/>
<feature type="compositionally biased region" description="Low complexity" evidence="6">
    <location>
        <begin position="207"/>
        <end position="217"/>
    </location>
</feature>
<organism evidence="8 9">
    <name type="scientific">Olpidium bornovanus</name>
    <dbReference type="NCBI Taxonomy" id="278681"/>
    <lineage>
        <taxon>Eukaryota</taxon>
        <taxon>Fungi</taxon>
        <taxon>Fungi incertae sedis</taxon>
        <taxon>Olpidiomycota</taxon>
        <taxon>Olpidiomycotina</taxon>
        <taxon>Olpidiomycetes</taxon>
        <taxon>Olpidiales</taxon>
        <taxon>Olpidiaceae</taxon>
        <taxon>Olpidium</taxon>
    </lineage>
</organism>
<gene>
    <name evidence="8" type="ORF">BJ554DRAFT_5198</name>
</gene>
<dbReference type="GO" id="GO:0005669">
    <property type="term" value="C:transcription factor TFIID complex"/>
    <property type="evidence" value="ECO:0007669"/>
    <property type="project" value="InterPro"/>
</dbReference>
<dbReference type="GO" id="GO:0000124">
    <property type="term" value="C:SAGA complex"/>
    <property type="evidence" value="ECO:0007669"/>
    <property type="project" value="InterPro"/>
</dbReference>
<dbReference type="Gene3D" id="1.10.20.10">
    <property type="entry name" value="Histone, subunit A"/>
    <property type="match status" value="1"/>
</dbReference>
<dbReference type="AlphaFoldDB" id="A0A8H7ZZX9"/>
<evidence type="ECO:0000313" key="9">
    <source>
        <dbReference type="Proteomes" id="UP000673691"/>
    </source>
</evidence>
<feature type="compositionally biased region" description="Pro residues" evidence="6">
    <location>
        <begin position="74"/>
        <end position="84"/>
    </location>
</feature>
<sequence length="605" mass="62378">MSRTPSGLRAANGGAGAARGAGAPTSPAQAGLKLPPTSLIRTKAAGPSPSVASGTAQPAGRGLVLPPSSLSKVAPPPPPPPKNPPKSSSGRSSADSSESNSPLISSLGLGSIPSAPGKPPEAVTCGTSLRNSDANATPALGTLASGELAALPAAASPSPALPLPPALSPGQVMLAAEAGRMPSEVGPEVTNFLGLPSARKGQKRQRLQLQQQQQQTQPAGAEGGAVLGRAEADRTDKPTKLRNEQNRDVAYQCELAGTRSAQNAEDPAGSRRRQKSRQQPAGARDSTESAPTPIAVSGAMEACSVAAQVGPPPVVGVGPTAAVAGGNVLSAVPAGAVTRPSAALLAGSSSGPPLQRPRPSHTGLPVEAMTIPVVDQITGAKRIAQEGGIDSKLRSRPSLSYVGKRTIHEILKQVDPNEQMEDDLEEVSAELRYSGVKSMWPYCPWFSARPEQSCATLLLMVTFCFSMGCRPPGLRSLSISPDPATDYVADEFIESVTRFACNLAKHRKCNTVEVQDLQLHIDRNWNIRIPGFASNEIRYHRKLVNFPRHAQQAAAVRKARAVTKAAVVSADPPVTTAAAAAPVSGAAGAYSLMQTREELPPASAT</sequence>
<evidence type="ECO:0000313" key="8">
    <source>
        <dbReference type="EMBL" id="KAG5462430.1"/>
    </source>
</evidence>
<feature type="compositionally biased region" description="Basic and acidic residues" evidence="6">
    <location>
        <begin position="230"/>
        <end position="247"/>
    </location>
</feature>
<feature type="compositionally biased region" description="Low complexity" evidence="6">
    <location>
        <begin position="85"/>
        <end position="115"/>
    </location>
</feature>
<evidence type="ECO:0000256" key="1">
    <source>
        <dbReference type="ARBA" id="ARBA00004123"/>
    </source>
</evidence>
<dbReference type="PANTHER" id="PTHR12264">
    <property type="entry name" value="TRANSCRIPTION INITIATION FACTOR TFIID SUBUNIT 12"/>
    <property type="match status" value="1"/>
</dbReference>
<name>A0A8H7ZZX9_9FUNG</name>
<comment type="similarity">
    <text evidence="2">Belongs to the TAF12 family.</text>
</comment>
<dbReference type="CDD" id="cd07981">
    <property type="entry name" value="HFD_TAF12"/>
    <property type="match status" value="1"/>
</dbReference>
<keyword evidence="3" id="KW-0805">Transcription regulation</keyword>
<dbReference type="GO" id="GO:0046982">
    <property type="term" value="F:protein heterodimerization activity"/>
    <property type="evidence" value="ECO:0007669"/>
    <property type="project" value="InterPro"/>
</dbReference>